<accession>A0ABT8D9L6</accession>
<evidence type="ECO:0000256" key="1">
    <source>
        <dbReference type="SAM" id="SignalP"/>
    </source>
</evidence>
<feature type="signal peptide" evidence="1">
    <location>
        <begin position="1"/>
        <end position="21"/>
    </location>
</feature>
<dbReference type="InterPro" id="IPR003795">
    <property type="entry name" value="DUF192"/>
</dbReference>
<dbReference type="EMBL" id="JAUFRC010000001">
    <property type="protein sequence ID" value="MDN3712132.1"/>
    <property type="molecule type" value="Genomic_DNA"/>
</dbReference>
<dbReference type="InterPro" id="IPR038695">
    <property type="entry name" value="Saro_0823-like_sf"/>
</dbReference>
<dbReference type="Pfam" id="PF02643">
    <property type="entry name" value="DUF192"/>
    <property type="match status" value="1"/>
</dbReference>
<protein>
    <submittedName>
        <fullName evidence="2">DUF192 domain-containing protein</fullName>
    </submittedName>
</protein>
<evidence type="ECO:0000313" key="2">
    <source>
        <dbReference type="EMBL" id="MDN3712132.1"/>
    </source>
</evidence>
<sequence>MLGRLGLACAGLLLGSAGAFAAGQSCPPDQVVFLTDTGAKSITVEIADDEAERAQGLMFREKLAPDHGMIFIYETPRPASFWMRNTLIPLDMIFLDARGVIRHIHPEAKPLDETPVPGNLPGDPDPDRLYVVELAGGEAARLGLKPGQAMAFAGISKSTAAAPCR</sequence>
<dbReference type="PANTHER" id="PTHR37953">
    <property type="entry name" value="UPF0127 PROTEIN MJ1496"/>
    <property type="match status" value="1"/>
</dbReference>
<keyword evidence="3" id="KW-1185">Reference proteome</keyword>
<keyword evidence="1" id="KW-0732">Signal</keyword>
<dbReference type="Gene3D" id="2.60.120.1140">
    <property type="entry name" value="Protein of unknown function DUF192"/>
    <property type="match status" value="1"/>
</dbReference>
<name>A0ABT8D9L6_9RHOB</name>
<feature type="chain" id="PRO_5046351956" evidence="1">
    <location>
        <begin position="22"/>
        <end position="165"/>
    </location>
</feature>
<gene>
    <name evidence="2" type="ORF">QWZ10_10580</name>
</gene>
<organism evidence="2 3">
    <name type="scientific">Paracoccus cavernae</name>
    <dbReference type="NCBI Taxonomy" id="1571207"/>
    <lineage>
        <taxon>Bacteria</taxon>
        <taxon>Pseudomonadati</taxon>
        <taxon>Pseudomonadota</taxon>
        <taxon>Alphaproteobacteria</taxon>
        <taxon>Rhodobacterales</taxon>
        <taxon>Paracoccaceae</taxon>
        <taxon>Paracoccus</taxon>
    </lineage>
</organism>
<reference evidence="3" key="1">
    <citation type="journal article" date="2019" name="Int. J. Syst. Evol. Microbiol.">
        <title>The Global Catalogue of Microorganisms (GCM) 10K type strain sequencing project: providing services to taxonomists for standard genome sequencing and annotation.</title>
        <authorList>
            <consortium name="The Broad Institute Genomics Platform"/>
            <consortium name="The Broad Institute Genome Sequencing Center for Infectious Disease"/>
            <person name="Wu L."/>
            <person name="Ma J."/>
        </authorList>
    </citation>
    <scope>NUCLEOTIDE SEQUENCE [LARGE SCALE GENOMIC DNA]</scope>
    <source>
        <strain evidence="3">CECT 8482</strain>
    </source>
</reference>
<dbReference type="PROSITE" id="PS51257">
    <property type="entry name" value="PROKAR_LIPOPROTEIN"/>
    <property type="match status" value="1"/>
</dbReference>
<dbReference type="PANTHER" id="PTHR37953:SF1">
    <property type="entry name" value="UPF0127 PROTEIN MJ1496"/>
    <property type="match status" value="1"/>
</dbReference>
<proteinExistence type="predicted"/>
<evidence type="ECO:0000313" key="3">
    <source>
        <dbReference type="Proteomes" id="UP001243846"/>
    </source>
</evidence>
<comment type="caution">
    <text evidence="2">The sequence shown here is derived from an EMBL/GenBank/DDBJ whole genome shotgun (WGS) entry which is preliminary data.</text>
</comment>
<dbReference type="Proteomes" id="UP001243846">
    <property type="component" value="Unassembled WGS sequence"/>
</dbReference>